<reference evidence="1" key="2">
    <citation type="journal article" date="2015" name="Data Brief">
        <title>Shoot transcriptome of the giant reed, Arundo donax.</title>
        <authorList>
            <person name="Barrero R.A."/>
            <person name="Guerrero F.D."/>
            <person name="Moolhuijzen P."/>
            <person name="Goolsby J.A."/>
            <person name="Tidwell J."/>
            <person name="Bellgard S.E."/>
            <person name="Bellgard M.I."/>
        </authorList>
    </citation>
    <scope>NUCLEOTIDE SEQUENCE</scope>
    <source>
        <tissue evidence="1">Shoot tissue taken approximately 20 cm above the soil surface</tissue>
    </source>
</reference>
<proteinExistence type="predicted"/>
<protein>
    <submittedName>
        <fullName evidence="1">Uncharacterized protein</fullName>
    </submittedName>
</protein>
<sequence>MSMANTFWLLFGYLVVESSQHTSIHHLKW</sequence>
<reference evidence="1" key="1">
    <citation type="submission" date="2014-09" db="EMBL/GenBank/DDBJ databases">
        <authorList>
            <person name="Magalhaes I.L.F."/>
            <person name="Oliveira U."/>
            <person name="Santos F.R."/>
            <person name="Vidigal T.H.D.A."/>
            <person name="Brescovit A.D."/>
            <person name="Santos A.J."/>
        </authorList>
    </citation>
    <scope>NUCLEOTIDE SEQUENCE</scope>
    <source>
        <tissue evidence="1">Shoot tissue taken approximately 20 cm above the soil surface</tissue>
    </source>
</reference>
<name>A0A0A9HE22_ARUDO</name>
<organism evidence="1">
    <name type="scientific">Arundo donax</name>
    <name type="common">Giant reed</name>
    <name type="synonym">Donax arundinaceus</name>
    <dbReference type="NCBI Taxonomy" id="35708"/>
    <lineage>
        <taxon>Eukaryota</taxon>
        <taxon>Viridiplantae</taxon>
        <taxon>Streptophyta</taxon>
        <taxon>Embryophyta</taxon>
        <taxon>Tracheophyta</taxon>
        <taxon>Spermatophyta</taxon>
        <taxon>Magnoliopsida</taxon>
        <taxon>Liliopsida</taxon>
        <taxon>Poales</taxon>
        <taxon>Poaceae</taxon>
        <taxon>PACMAD clade</taxon>
        <taxon>Arundinoideae</taxon>
        <taxon>Arundineae</taxon>
        <taxon>Arundo</taxon>
    </lineage>
</organism>
<dbReference type="AlphaFoldDB" id="A0A0A9HE22"/>
<evidence type="ECO:0000313" key="1">
    <source>
        <dbReference type="EMBL" id="JAE34059.1"/>
    </source>
</evidence>
<accession>A0A0A9HE22</accession>
<dbReference type="EMBL" id="GBRH01163837">
    <property type="protein sequence ID" value="JAE34059.1"/>
    <property type="molecule type" value="Transcribed_RNA"/>
</dbReference>